<organism evidence="1 2">
    <name type="scientific">Catenaria anguillulae PL171</name>
    <dbReference type="NCBI Taxonomy" id="765915"/>
    <lineage>
        <taxon>Eukaryota</taxon>
        <taxon>Fungi</taxon>
        <taxon>Fungi incertae sedis</taxon>
        <taxon>Blastocladiomycota</taxon>
        <taxon>Blastocladiomycetes</taxon>
        <taxon>Blastocladiales</taxon>
        <taxon>Catenariaceae</taxon>
        <taxon>Catenaria</taxon>
    </lineage>
</organism>
<proteinExistence type="predicted"/>
<name>A0A1Y2GX30_9FUNG</name>
<gene>
    <name evidence="1" type="ORF">BCR44DRAFT_212027</name>
</gene>
<evidence type="ECO:0000313" key="1">
    <source>
        <dbReference type="EMBL" id="ORZ26839.1"/>
    </source>
</evidence>
<protein>
    <submittedName>
        <fullName evidence="1">Uncharacterized protein</fullName>
    </submittedName>
</protein>
<comment type="caution">
    <text evidence="1">The sequence shown here is derived from an EMBL/GenBank/DDBJ whole genome shotgun (WGS) entry which is preliminary data.</text>
</comment>
<dbReference type="AlphaFoldDB" id="A0A1Y2GX30"/>
<accession>A0A1Y2GX30</accession>
<evidence type="ECO:0000313" key="2">
    <source>
        <dbReference type="Proteomes" id="UP000193411"/>
    </source>
</evidence>
<dbReference type="Proteomes" id="UP000193411">
    <property type="component" value="Unassembled WGS sequence"/>
</dbReference>
<keyword evidence="2" id="KW-1185">Reference proteome</keyword>
<sequence length="370" mass="42045">MGQSQTHKIKLHSANIIGKPSPLLYSGKLQEELAPDHGISAARWAESRKKVDEFYLDEIMRWVPISSSRIAIQIDPVNNDCGKCHAWAEELADMYTGHAEVALGILADKWENPQEWRRKWQRPYLEVEIPSRSDGEGGPLTYLRVPEGKELSEIVRQESMFWSGWYMNEIGIHVKAQDGGIHLGEGLVAARVHFASWSALEDDDDRHWFMLNQYDVQELNDPVIRKHWLIHLPTGAACEQEEGGDRNTSDAKAMATLFKLVRHIENKRRVIEPQQAHHSPIVSRIRFPSGSRSLGQEHNDEVARIYTPSHVLDCRSGLHFTNSKAILQGQQECHNMLKALLEYNAAGSIQRVIRSLVAVVEADDRMNCVQ</sequence>
<reference evidence="1 2" key="1">
    <citation type="submission" date="2016-07" db="EMBL/GenBank/DDBJ databases">
        <title>Pervasive Adenine N6-methylation of Active Genes in Fungi.</title>
        <authorList>
            <consortium name="DOE Joint Genome Institute"/>
            <person name="Mondo S.J."/>
            <person name="Dannebaum R.O."/>
            <person name="Kuo R.C."/>
            <person name="Labutti K."/>
            <person name="Haridas S."/>
            <person name="Kuo A."/>
            <person name="Salamov A."/>
            <person name="Ahrendt S.R."/>
            <person name="Lipzen A."/>
            <person name="Sullivan W."/>
            <person name="Andreopoulos W.B."/>
            <person name="Clum A."/>
            <person name="Lindquist E."/>
            <person name="Daum C."/>
            <person name="Ramamoorthy G.K."/>
            <person name="Gryganskyi A."/>
            <person name="Culley D."/>
            <person name="Magnuson J.K."/>
            <person name="James T.Y."/>
            <person name="O'Malley M.A."/>
            <person name="Stajich J.E."/>
            <person name="Spatafora J.W."/>
            <person name="Visel A."/>
            <person name="Grigoriev I.V."/>
        </authorList>
    </citation>
    <scope>NUCLEOTIDE SEQUENCE [LARGE SCALE GENOMIC DNA]</scope>
    <source>
        <strain evidence="1 2">PL171</strain>
    </source>
</reference>
<dbReference type="EMBL" id="MCFL01000395">
    <property type="protein sequence ID" value="ORZ26839.1"/>
    <property type="molecule type" value="Genomic_DNA"/>
</dbReference>